<evidence type="ECO:0000313" key="3">
    <source>
        <dbReference type="Proteomes" id="UP000310168"/>
    </source>
</evidence>
<dbReference type="InterPro" id="IPR007374">
    <property type="entry name" value="ASCH_domain"/>
</dbReference>
<dbReference type="EMBL" id="SJDU01000181">
    <property type="protein sequence ID" value="TKZ34827.1"/>
    <property type="molecule type" value="Genomic_DNA"/>
</dbReference>
<dbReference type="Pfam" id="PF04266">
    <property type="entry name" value="ASCH"/>
    <property type="match status" value="1"/>
</dbReference>
<proteinExistence type="predicted"/>
<dbReference type="SUPFAM" id="SSF88697">
    <property type="entry name" value="PUA domain-like"/>
    <property type="match status" value="1"/>
</dbReference>
<organism evidence="2 3">
    <name type="scientific">Brachyspira catarrhinii</name>
    <dbReference type="NCBI Taxonomy" id="2528966"/>
    <lineage>
        <taxon>Bacteria</taxon>
        <taxon>Pseudomonadati</taxon>
        <taxon>Spirochaetota</taxon>
        <taxon>Spirochaetia</taxon>
        <taxon>Brachyspirales</taxon>
        <taxon>Brachyspiraceae</taxon>
        <taxon>Brachyspira</taxon>
    </lineage>
</organism>
<dbReference type="RefSeq" id="WP_137998494.1">
    <property type="nucleotide sequence ID" value="NZ_SJDU01000181.1"/>
</dbReference>
<feature type="domain" description="ASCH" evidence="1">
    <location>
        <begin position="5"/>
        <end position="96"/>
    </location>
</feature>
<dbReference type="Gene3D" id="2.30.130.30">
    <property type="entry name" value="Hypothetical protein"/>
    <property type="match status" value="1"/>
</dbReference>
<name>A0ABY2TQ52_9SPIR</name>
<evidence type="ECO:0000313" key="2">
    <source>
        <dbReference type="EMBL" id="TKZ34827.1"/>
    </source>
</evidence>
<sequence length="122" mass="14468">MKVLLSIKPEYVEKIFNGSKKYEIRKSIFKRKDIKKIIIYSSSPISKVVGEFEIEDIISDDLDNVWNIIKYESGVSVDFFYKYLENKEIAYAIKIGKIKKYNKPKKLEDFNIFYAPQSFVYL</sequence>
<reference evidence="2 3" key="1">
    <citation type="journal article" date="2019" name="Anaerobe">
        <title>Brachyspira catarrhinii sp. nov., an anaerobic intestinal spirochaete isolated from vervet monkeys may have been misidentified as Brachyspira aalborgi in previous studies.</title>
        <authorList>
            <person name="Phillips N.D."/>
            <person name="La T."/>
            <person name="Hampson D.J."/>
        </authorList>
    </citation>
    <scope>NUCLEOTIDE SEQUENCE [LARGE SCALE GENOMIC DNA]</scope>
    <source>
        <strain evidence="2 3">Z12</strain>
    </source>
</reference>
<comment type="caution">
    <text evidence="2">The sequence shown here is derived from an EMBL/GenBank/DDBJ whole genome shotgun (WGS) entry which is preliminary data.</text>
</comment>
<dbReference type="InterPro" id="IPR015947">
    <property type="entry name" value="PUA-like_sf"/>
</dbReference>
<protein>
    <submittedName>
        <fullName evidence="2">ASCH domain-containing protein</fullName>
    </submittedName>
</protein>
<dbReference type="Proteomes" id="UP000310168">
    <property type="component" value="Unassembled WGS sequence"/>
</dbReference>
<accession>A0ABY2TQ52</accession>
<gene>
    <name evidence="2" type="ORF">EZH24_07470</name>
</gene>
<evidence type="ECO:0000259" key="1">
    <source>
        <dbReference type="Pfam" id="PF04266"/>
    </source>
</evidence>
<keyword evidence="3" id="KW-1185">Reference proteome</keyword>